<sequence length="800" mass="86476">MKFDRRAFLAGSSLAALMPLSALRAGKVDAGVKTRTVTGAAGPIEILDDQWGVPHIRARSKADAFFGQGYVVARDRLFQLDLGHRRGMGRLAEAFGPAFVAHDHAERLFHYRGDLDAELAKLPAEVLACAKGYVAGINARIDEVTADPALLPAEYRILGAAPMRWDVRDIVTERGASIGNVDDEIRRARLAALGMLELDTLVAPLRPAWRLRVPDGLDVAAISEADLGILGQVEGGLPFGATPSPVRDVRDPAGARIEGANAGSNAWTVGPGRSATGRPILANDPHLGIGGFAPRHVAHLTAPGLDVIGGGSPGLAGIMQGHTDRFAFGRTNSHNDQSDLFILELDPADPERYRHGGGWKRFEIVEEAIAVKGAEPRRVTLRYSVHGPVLLHDPKRRRATALASVTMMPGAMDGFSMIAINISRDWESLRAAFKWHPSPTNFHYADIDGNHGWQVIGAAPIRGGGHDGLLPAPGDGRYDWTGRYGAEKLPRDYNPAKGWFATANQDNLPADYSKTQGPLAFSFREPYRYERIVEVLKAQPRHTLADSAALQQDVMSTPARQLCALIPTAPAAAARPAADMLRGWNGRLDADSGQAALFQMLWADLGKRVLDAIVPTQARALVPSIAAGELIRLMRDPDARFGPDRAATRDRLFGEALAAAWAEAKTLMGDDPARWRWGALHRVRIAHPLSRLPEIAAAFPPIEGGESPGDNFTVNARWVAAKQGYRTSGGASYLQVIDVGNWDESLYLNLPGQSADPSSPHYRDQYGPWLAGRMQKLPFSKRAVDAVVRARTMLVPGKPG</sequence>
<gene>
    <name evidence="5" type="ORF">K7G82_23210</name>
</gene>
<comment type="caution">
    <text evidence="5">The sequence shown here is derived from an EMBL/GenBank/DDBJ whole genome shotgun (WGS) entry which is preliminary data.</text>
</comment>
<dbReference type="InterPro" id="IPR023343">
    <property type="entry name" value="Penicillin_amidase_dom1"/>
</dbReference>
<keyword evidence="6" id="KW-1185">Reference proteome</keyword>
<evidence type="ECO:0000256" key="2">
    <source>
        <dbReference type="ARBA" id="ARBA00022801"/>
    </source>
</evidence>
<keyword evidence="3" id="KW-0865">Zymogen</keyword>
<evidence type="ECO:0000256" key="4">
    <source>
        <dbReference type="SAM" id="SignalP"/>
    </source>
</evidence>
<keyword evidence="4" id="KW-0732">Signal</keyword>
<evidence type="ECO:0000313" key="6">
    <source>
        <dbReference type="Proteomes" id="UP000706039"/>
    </source>
</evidence>
<reference evidence="5 6" key="1">
    <citation type="submission" date="2021-08" db="EMBL/GenBank/DDBJ databases">
        <authorList>
            <person name="Tuo L."/>
        </authorList>
    </citation>
    <scope>NUCLEOTIDE SEQUENCE [LARGE SCALE GENOMIC DNA]</scope>
    <source>
        <strain evidence="5 6">JCM 31229</strain>
    </source>
</reference>
<feature type="chain" id="PRO_5045837053" evidence="4">
    <location>
        <begin position="25"/>
        <end position="800"/>
    </location>
</feature>
<accession>A0ABS7PVD7</accession>
<dbReference type="SUPFAM" id="SSF56235">
    <property type="entry name" value="N-terminal nucleophile aminohydrolases (Ntn hydrolases)"/>
    <property type="match status" value="1"/>
</dbReference>
<evidence type="ECO:0000256" key="1">
    <source>
        <dbReference type="ARBA" id="ARBA00006586"/>
    </source>
</evidence>
<name>A0ABS7PVD7_9SPHN</name>
<dbReference type="InterPro" id="IPR014395">
    <property type="entry name" value="Pen/GL7ACA/AHL_acylase"/>
</dbReference>
<dbReference type="CDD" id="cd03747">
    <property type="entry name" value="Ntn_PGA_like"/>
    <property type="match status" value="1"/>
</dbReference>
<dbReference type="EMBL" id="JAINVV010000011">
    <property type="protein sequence ID" value="MBY8825231.1"/>
    <property type="molecule type" value="Genomic_DNA"/>
</dbReference>
<dbReference type="Gene3D" id="1.10.439.10">
    <property type="entry name" value="Penicillin Amidohydrolase, domain 1"/>
    <property type="match status" value="1"/>
</dbReference>
<dbReference type="InterPro" id="IPR043147">
    <property type="entry name" value="Penicillin_amidase_A-knob"/>
</dbReference>
<dbReference type="Proteomes" id="UP000706039">
    <property type="component" value="Unassembled WGS sequence"/>
</dbReference>
<dbReference type="PANTHER" id="PTHR34218:SF4">
    <property type="entry name" value="ACYL-HOMOSERINE LACTONE ACYLASE QUIP"/>
    <property type="match status" value="1"/>
</dbReference>
<dbReference type="InterPro" id="IPR002692">
    <property type="entry name" value="S45"/>
</dbReference>
<dbReference type="InterPro" id="IPR029055">
    <property type="entry name" value="Ntn_hydrolases_N"/>
</dbReference>
<dbReference type="PANTHER" id="PTHR34218">
    <property type="entry name" value="PEPTIDASE S45 PENICILLIN AMIDASE"/>
    <property type="match status" value="1"/>
</dbReference>
<dbReference type="Gene3D" id="1.10.1400.10">
    <property type="match status" value="1"/>
</dbReference>
<dbReference type="Gene3D" id="2.30.120.10">
    <property type="match status" value="1"/>
</dbReference>
<evidence type="ECO:0000313" key="5">
    <source>
        <dbReference type="EMBL" id="MBY8825231.1"/>
    </source>
</evidence>
<dbReference type="PIRSF" id="PIRSF001227">
    <property type="entry name" value="Pen_acylase"/>
    <property type="match status" value="1"/>
</dbReference>
<dbReference type="Gene3D" id="3.60.20.10">
    <property type="entry name" value="Glutamine Phosphoribosylpyrophosphate, subunit 1, domain 1"/>
    <property type="match status" value="1"/>
</dbReference>
<dbReference type="InterPro" id="IPR043146">
    <property type="entry name" value="Penicillin_amidase_N_B-knob"/>
</dbReference>
<evidence type="ECO:0000256" key="3">
    <source>
        <dbReference type="ARBA" id="ARBA00023145"/>
    </source>
</evidence>
<dbReference type="RefSeq" id="WP_222992328.1">
    <property type="nucleotide sequence ID" value="NZ_JAINVV010000011.1"/>
</dbReference>
<comment type="similarity">
    <text evidence="1">Belongs to the peptidase S45 family.</text>
</comment>
<dbReference type="Pfam" id="PF01804">
    <property type="entry name" value="Penicil_amidase"/>
    <property type="match status" value="1"/>
</dbReference>
<protein>
    <submittedName>
        <fullName evidence="5">Penicillin acylase family protein</fullName>
    </submittedName>
</protein>
<organism evidence="5 6">
    <name type="scientific">Sphingomonas colocasiae</name>
    <dbReference type="NCBI Taxonomy" id="1848973"/>
    <lineage>
        <taxon>Bacteria</taxon>
        <taxon>Pseudomonadati</taxon>
        <taxon>Pseudomonadota</taxon>
        <taxon>Alphaproteobacteria</taxon>
        <taxon>Sphingomonadales</taxon>
        <taxon>Sphingomonadaceae</taxon>
        <taxon>Sphingomonas</taxon>
    </lineage>
</organism>
<keyword evidence="2" id="KW-0378">Hydrolase</keyword>
<feature type="signal peptide" evidence="4">
    <location>
        <begin position="1"/>
        <end position="24"/>
    </location>
</feature>
<proteinExistence type="inferred from homology"/>